<feature type="region of interest" description="Disordered" evidence="1">
    <location>
        <begin position="185"/>
        <end position="212"/>
    </location>
</feature>
<dbReference type="InterPro" id="IPR052976">
    <property type="entry name" value="Scoloptoxin-like"/>
</dbReference>
<dbReference type="EMBL" id="VIIS01000364">
    <property type="protein sequence ID" value="KAF0309903.1"/>
    <property type="molecule type" value="Genomic_DNA"/>
</dbReference>
<feature type="domain" description="Chitin-binding type-2" evidence="3">
    <location>
        <begin position="34"/>
        <end position="94"/>
    </location>
</feature>
<feature type="signal peptide" evidence="2">
    <location>
        <begin position="1"/>
        <end position="18"/>
    </location>
</feature>
<dbReference type="SUPFAM" id="SSF57625">
    <property type="entry name" value="Invertebrate chitin-binding proteins"/>
    <property type="match status" value="1"/>
</dbReference>
<organism evidence="4 5">
    <name type="scientific">Amphibalanus amphitrite</name>
    <name type="common">Striped barnacle</name>
    <name type="synonym">Balanus amphitrite</name>
    <dbReference type="NCBI Taxonomy" id="1232801"/>
    <lineage>
        <taxon>Eukaryota</taxon>
        <taxon>Metazoa</taxon>
        <taxon>Ecdysozoa</taxon>
        <taxon>Arthropoda</taxon>
        <taxon>Crustacea</taxon>
        <taxon>Multicrustacea</taxon>
        <taxon>Cirripedia</taxon>
        <taxon>Thoracica</taxon>
        <taxon>Thoracicalcarea</taxon>
        <taxon>Balanomorpha</taxon>
        <taxon>Balanoidea</taxon>
        <taxon>Balanidae</taxon>
        <taxon>Amphibalaninae</taxon>
        <taxon>Amphibalanus</taxon>
    </lineage>
</organism>
<dbReference type="GO" id="GO:0008061">
    <property type="term" value="F:chitin binding"/>
    <property type="evidence" value="ECO:0007669"/>
    <property type="project" value="InterPro"/>
</dbReference>
<dbReference type="InterPro" id="IPR002557">
    <property type="entry name" value="Chitin-bd_dom"/>
</dbReference>
<gene>
    <name evidence="4" type="ORF">FJT64_018999</name>
</gene>
<dbReference type="Pfam" id="PF01607">
    <property type="entry name" value="CBM_14"/>
    <property type="match status" value="1"/>
</dbReference>
<dbReference type="GO" id="GO:0005576">
    <property type="term" value="C:extracellular region"/>
    <property type="evidence" value="ECO:0007669"/>
    <property type="project" value="InterPro"/>
</dbReference>
<keyword evidence="5" id="KW-1185">Reference proteome</keyword>
<name>A0A6A4WV69_AMPAM</name>
<evidence type="ECO:0000313" key="5">
    <source>
        <dbReference type="Proteomes" id="UP000440578"/>
    </source>
</evidence>
<dbReference type="PANTHER" id="PTHR22933:SF43">
    <property type="entry name" value="LP10131P"/>
    <property type="match status" value="1"/>
</dbReference>
<feature type="chain" id="PRO_5025695105" description="Chitin-binding type-2 domain-containing protein" evidence="2">
    <location>
        <begin position="19"/>
        <end position="212"/>
    </location>
</feature>
<evidence type="ECO:0000256" key="2">
    <source>
        <dbReference type="SAM" id="SignalP"/>
    </source>
</evidence>
<dbReference type="PROSITE" id="PS50940">
    <property type="entry name" value="CHIT_BIND_II"/>
    <property type="match status" value="1"/>
</dbReference>
<evidence type="ECO:0000256" key="1">
    <source>
        <dbReference type="SAM" id="MobiDB-lite"/>
    </source>
</evidence>
<protein>
    <recommendedName>
        <fullName evidence="3">Chitin-binding type-2 domain-containing protein</fullName>
    </recommendedName>
</protein>
<proteinExistence type="predicted"/>
<keyword evidence="2" id="KW-0732">Signal</keyword>
<dbReference type="Gene3D" id="2.170.140.10">
    <property type="entry name" value="Chitin binding domain"/>
    <property type="match status" value="1"/>
</dbReference>
<sequence length="212" mass="23453">MVPFLPLLLAVTVGQSGAQRPPPNYSPDALPETSFSCRGRQPGGYYADVEAGCQMFHVCGSGQGPSFRFLCPNDTVFDQQNLICANWFEVVCELDSVLHARNFEIFKTHSNKETAFNVLHEDDLPELDDYEYDTGFSAGQSSLPAAPRFSSQRATTTARPVNRFDQFVAASTARPVIVTAPNVARMERQHRHRDDHRTTQTPAEGERAGQGC</sequence>
<dbReference type="PANTHER" id="PTHR22933">
    <property type="entry name" value="FI18007P1-RELATED"/>
    <property type="match status" value="1"/>
</dbReference>
<dbReference type="Proteomes" id="UP000440578">
    <property type="component" value="Unassembled WGS sequence"/>
</dbReference>
<reference evidence="4 5" key="1">
    <citation type="submission" date="2019-07" db="EMBL/GenBank/DDBJ databases">
        <title>Draft genome assembly of a fouling barnacle, Amphibalanus amphitrite (Darwin, 1854): The first reference genome for Thecostraca.</title>
        <authorList>
            <person name="Kim W."/>
        </authorList>
    </citation>
    <scope>NUCLEOTIDE SEQUENCE [LARGE SCALE GENOMIC DNA]</scope>
    <source>
        <strain evidence="4">SNU_AA5</strain>
        <tissue evidence="4">Soma without cirri and trophi</tissue>
    </source>
</reference>
<evidence type="ECO:0000259" key="3">
    <source>
        <dbReference type="PROSITE" id="PS50940"/>
    </source>
</evidence>
<dbReference type="InterPro" id="IPR036508">
    <property type="entry name" value="Chitin-bd_dom_sf"/>
</dbReference>
<accession>A0A6A4WV69</accession>
<dbReference type="AlphaFoldDB" id="A0A6A4WV69"/>
<evidence type="ECO:0000313" key="4">
    <source>
        <dbReference type="EMBL" id="KAF0309903.1"/>
    </source>
</evidence>
<comment type="caution">
    <text evidence="4">The sequence shown here is derived from an EMBL/GenBank/DDBJ whole genome shotgun (WGS) entry which is preliminary data.</text>
</comment>